<dbReference type="EMBL" id="PVXQ01000009">
    <property type="protein sequence ID" value="PRR83133.1"/>
    <property type="molecule type" value="Genomic_DNA"/>
</dbReference>
<reference evidence="3 4" key="1">
    <citation type="submission" date="2018-03" db="EMBL/GenBank/DDBJ databases">
        <title>Genome sequence of Clostridium vincentii DSM 10228.</title>
        <authorList>
            <person name="Poehlein A."/>
            <person name="Daniel R."/>
        </authorList>
    </citation>
    <scope>NUCLEOTIDE SEQUENCE [LARGE SCALE GENOMIC DNA]</scope>
    <source>
        <strain evidence="3 4">DSM 10228</strain>
    </source>
</reference>
<dbReference type="InterPro" id="IPR051910">
    <property type="entry name" value="ComF/GntX_DNA_util-trans"/>
</dbReference>
<name>A0A2T0BH20_9CLOT</name>
<dbReference type="PANTHER" id="PTHR47505:SF1">
    <property type="entry name" value="DNA UTILIZATION PROTEIN YHGH"/>
    <property type="match status" value="1"/>
</dbReference>
<evidence type="ECO:0000313" key="4">
    <source>
        <dbReference type="Proteomes" id="UP000239471"/>
    </source>
</evidence>
<comment type="similarity">
    <text evidence="1">Belongs to the ComF/GntX family.</text>
</comment>
<evidence type="ECO:0000313" key="3">
    <source>
        <dbReference type="EMBL" id="PRR83133.1"/>
    </source>
</evidence>
<dbReference type="RefSeq" id="WP_106059174.1">
    <property type="nucleotide sequence ID" value="NZ_PVXQ01000009.1"/>
</dbReference>
<dbReference type="Pfam" id="PF00156">
    <property type="entry name" value="Pribosyltran"/>
    <property type="match status" value="1"/>
</dbReference>
<dbReference type="Gene3D" id="3.40.50.2020">
    <property type="match status" value="1"/>
</dbReference>
<dbReference type="OrthoDB" id="9779910at2"/>
<dbReference type="InterPro" id="IPR029057">
    <property type="entry name" value="PRTase-like"/>
</dbReference>
<gene>
    <name evidence="3" type="ORF">CLVI_11690</name>
</gene>
<accession>A0A2T0BH20</accession>
<keyword evidence="4" id="KW-1185">Reference proteome</keyword>
<comment type="caution">
    <text evidence="3">The sequence shown here is derived from an EMBL/GenBank/DDBJ whole genome shotgun (WGS) entry which is preliminary data.</text>
</comment>
<dbReference type="SUPFAM" id="SSF53271">
    <property type="entry name" value="PRTase-like"/>
    <property type="match status" value="1"/>
</dbReference>
<feature type="domain" description="Phosphoribosyltransferase" evidence="2">
    <location>
        <begin position="148"/>
        <end position="207"/>
    </location>
</feature>
<dbReference type="AlphaFoldDB" id="A0A2T0BH20"/>
<proteinExistence type="inferred from homology"/>
<evidence type="ECO:0000259" key="2">
    <source>
        <dbReference type="Pfam" id="PF00156"/>
    </source>
</evidence>
<protein>
    <submittedName>
        <fullName evidence="3">DNA utilization protein GntX</fullName>
    </submittedName>
</protein>
<dbReference type="CDD" id="cd06223">
    <property type="entry name" value="PRTases_typeI"/>
    <property type="match status" value="1"/>
</dbReference>
<dbReference type="PANTHER" id="PTHR47505">
    <property type="entry name" value="DNA UTILIZATION PROTEIN YHGH"/>
    <property type="match status" value="1"/>
</dbReference>
<evidence type="ECO:0000256" key="1">
    <source>
        <dbReference type="ARBA" id="ARBA00008007"/>
    </source>
</evidence>
<sequence>MGKKINKVIGQIIRGILEIIYPKESTCIICNESDVEGICYKCKSKITFCKEEELCIGYYKGPLKELILAFKYQKDFSAGEVLVNLIEKKVMNLGNDYYLTFIPISNKSLRERGFNQCEYLAKELGFRNNIKVVDTLEKIRETKIQKTLSKEERAVNLQGAFKVKNGNQVFGNKFLLIDDVITTGATTQEGIRALKENGAKEIKILTLGRSHI</sequence>
<dbReference type="Proteomes" id="UP000239471">
    <property type="component" value="Unassembled WGS sequence"/>
</dbReference>
<organism evidence="3 4">
    <name type="scientific">Clostridium vincentii</name>
    <dbReference type="NCBI Taxonomy" id="52704"/>
    <lineage>
        <taxon>Bacteria</taxon>
        <taxon>Bacillati</taxon>
        <taxon>Bacillota</taxon>
        <taxon>Clostridia</taxon>
        <taxon>Eubacteriales</taxon>
        <taxon>Clostridiaceae</taxon>
        <taxon>Clostridium</taxon>
    </lineage>
</organism>
<dbReference type="InterPro" id="IPR000836">
    <property type="entry name" value="PRTase_dom"/>
</dbReference>